<keyword evidence="6" id="KW-0303">Gap junction</keyword>
<sequence>MMDFLNSFKSLVKVEQIRTDNNVFRLHYKLTVIMLIVFSILLTSKQYFGDPIECQVSENKAVVEAYCWIYGTYINKDTLTGRGGDIPGLGNEHRRISPWMKETDDRIIWQKYYQWVCIVFCFQALLFYLPRYLWKTWEGGRLRLLVSDLNTPLVTATWNPTTKNQMIQYLLNGKYFHKLYAIRYIVCEILNLVNVVLQIFLMDWFLGGQFSFYGFTTLTSPDVNPMNQVFPKLTKCQYYLYGPSGSVQNRDALCVLPLNILNEKLFIVLWFWLVFLSGVTVLSLIYRLCVIFVPKLRVYLLMAQARFIGNKQATSIINRFSYGDFFVLYHVGKNVNPIVFRELVLGIYDALKAKNPYTMYPSVEANSI</sequence>
<dbReference type="PANTHER" id="PTHR11893">
    <property type="entry name" value="INNEXIN"/>
    <property type="match status" value="1"/>
</dbReference>
<keyword evidence="8 12" id="KW-1133">Transmembrane helix</keyword>
<dbReference type="Proteomes" id="UP000719412">
    <property type="component" value="Unassembled WGS sequence"/>
</dbReference>
<evidence type="ECO:0000256" key="2">
    <source>
        <dbReference type="ARBA" id="ARBA00004651"/>
    </source>
</evidence>
<evidence type="ECO:0000256" key="9">
    <source>
        <dbReference type="ARBA" id="ARBA00023065"/>
    </source>
</evidence>
<evidence type="ECO:0000256" key="7">
    <source>
        <dbReference type="ARBA" id="ARBA00022949"/>
    </source>
</evidence>
<dbReference type="Pfam" id="PF00876">
    <property type="entry name" value="Innexin"/>
    <property type="match status" value="1"/>
</dbReference>
<comment type="caution">
    <text evidence="13">The sequence shown here is derived from an EMBL/GenBank/DDBJ whole genome shotgun (WGS) entry which is preliminary data.</text>
</comment>
<dbReference type="InterPro" id="IPR000990">
    <property type="entry name" value="Innexin"/>
</dbReference>
<keyword evidence="11 12" id="KW-0407">Ion channel</keyword>
<keyword evidence="3 12" id="KW-0813">Transport</keyword>
<evidence type="ECO:0000256" key="6">
    <source>
        <dbReference type="ARBA" id="ARBA00022868"/>
    </source>
</evidence>
<keyword evidence="10 12" id="KW-0472">Membrane</keyword>
<dbReference type="GO" id="GO:0005921">
    <property type="term" value="C:gap junction"/>
    <property type="evidence" value="ECO:0007669"/>
    <property type="project" value="UniProtKB-SubCell"/>
</dbReference>
<dbReference type="PANTHER" id="PTHR11893:SF41">
    <property type="entry name" value="INNEXIN INX2"/>
    <property type="match status" value="1"/>
</dbReference>
<feature type="transmembrane region" description="Helical" evidence="12">
    <location>
        <begin position="26"/>
        <end position="43"/>
    </location>
</feature>
<keyword evidence="5 12" id="KW-0812">Transmembrane</keyword>
<evidence type="ECO:0000256" key="12">
    <source>
        <dbReference type="RuleBase" id="RU010713"/>
    </source>
</evidence>
<evidence type="ECO:0000256" key="1">
    <source>
        <dbReference type="ARBA" id="ARBA00004610"/>
    </source>
</evidence>
<dbReference type="PROSITE" id="PS51013">
    <property type="entry name" value="PANNEXIN"/>
    <property type="match status" value="1"/>
</dbReference>
<keyword evidence="4" id="KW-1003">Cell membrane</keyword>
<evidence type="ECO:0000256" key="5">
    <source>
        <dbReference type="ARBA" id="ARBA00022692"/>
    </source>
</evidence>
<name>A0A8J6HJC9_TENMO</name>
<feature type="transmembrane region" description="Helical" evidence="12">
    <location>
        <begin position="181"/>
        <end position="201"/>
    </location>
</feature>
<comment type="function">
    <text evidence="12">Structural component of the gap junctions.</text>
</comment>
<evidence type="ECO:0000256" key="4">
    <source>
        <dbReference type="ARBA" id="ARBA00022475"/>
    </source>
</evidence>
<feature type="transmembrane region" description="Helical" evidence="12">
    <location>
        <begin position="112"/>
        <end position="134"/>
    </location>
</feature>
<protein>
    <recommendedName>
        <fullName evidence="12">Innexin</fullName>
    </recommendedName>
</protein>
<keyword evidence="14" id="KW-1185">Reference proteome</keyword>
<dbReference type="AlphaFoldDB" id="A0A8J6HJC9"/>
<organism evidence="13 14">
    <name type="scientific">Tenebrio molitor</name>
    <name type="common">Yellow mealworm beetle</name>
    <dbReference type="NCBI Taxonomy" id="7067"/>
    <lineage>
        <taxon>Eukaryota</taxon>
        <taxon>Metazoa</taxon>
        <taxon>Ecdysozoa</taxon>
        <taxon>Arthropoda</taxon>
        <taxon>Hexapoda</taxon>
        <taxon>Insecta</taxon>
        <taxon>Pterygota</taxon>
        <taxon>Neoptera</taxon>
        <taxon>Endopterygota</taxon>
        <taxon>Coleoptera</taxon>
        <taxon>Polyphaga</taxon>
        <taxon>Cucujiformia</taxon>
        <taxon>Tenebrionidae</taxon>
        <taxon>Tenebrio</taxon>
    </lineage>
</organism>
<keyword evidence="7" id="KW-0965">Cell junction</keyword>
<dbReference type="OrthoDB" id="5867527at2759"/>
<evidence type="ECO:0000256" key="3">
    <source>
        <dbReference type="ARBA" id="ARBA00022448"/>
    </source>
</evidence>
<gene>
    <name evidence="12" type="primary">inx</name>
    <name evidence="13" type="ORF">GEV33_007379</name>
</gene>
<comment type="similarity">
    <text evidence="12">Belongs to the pannexin family.</text>
</comment>
<evidence type="ECO:0000256" key="11">
    <source>
        <dbReference type="ARBA" id="ARBA00023303"/>
    </source>
</evidence>
<evidence type="ECO:0000256" key="10">
    <source>
        <dbReference type="ARBA" id="ARBA00023136"/>
    </source>
</evidence>
<evidence type="ECO:0000313" key="13">
    <source>
        <dbReference type="EMBL" id="KAH0815413.1"/>
    </source>
</evidence>
<evidence type="ECO:0000256" key="8">
    <source>
        <dbReference type="ARBA" id="ARBA00022989"/>
    </source>
</evidence>
<dbReference type="GO" id="GO:0005243">
    <property type="term" value="F:gap junction channel activity"/>
    <property type="evidence" value="ECO:0007669"/>
    <property type="project" value="TreeGrafter"/>
</dbReference>
<dbReference type="GO" id="GO:0007602">
    <property type="term" value="P:phototransduction"/>
    <property type="evidence" value="ECO:0007669"/>
    <property type="project" value="TreeGrafter"/>
</dbReference>
<keyword evidence="9 12" id="KW-0406">Ion transport</keyword>
<dbReference type="GO" id="GO:0005886">
    <property type="term" value="C:plasma membrane"/>
    <property type="evidence" value="ECO:0007669"/>
    <property type="project" value="UniProtKB-SubCell"/>
</dbReference>
<feature type="transmembrane region" description="Helical" evidence="12">
    <location>
        <begin position="267"/>
        <end position="293"/>
    </location>
</feature>
<evidence type="ECO:0000313" key="14">
    <source>
        <dbReference type="Proteomes" id="UP000719412"/>
    </source>
</evidence>
<comment type="subcellular location">
    <subcellularLocation>
        <location evidence="1">Cell junction</location>
        <location evidence="1">Gap junction</location>
    </subcellularLocation>
    <subcellularLocation>
        <location evidence="2 12">Cell membrane</location>
        <topology evidence="2 12">Multi-pass membrane protein</topology>
    </subcellularLocation>
</comment>
<reference evidence="13" key="2">
    <citation type="submission" date="2021-08" db="EMBL/GenBank/DDBJ databases">
        <authorList>
            <person name="Eriksson T."/>
        </authorList>
    </citation>
    <scope>NUCLEOTIDE SEQUENCE</scope>
    <source>
        <strain evidence="13">Stoneville</strain>
        <tissue evidence="13">Whole head</tissue>
    </source>
</reference>
<proteinExistence type="inferred from homology"/>
<dbReference type="EMBL" id="JABDTM020023121">
    <property type="protein sequence ID" value="KAH0815413.1"/>
    <property type="molecule type" value="Genomic_DNA"/>
</dbReference>
<accession>A0A8J6HJC9</accession>
<dbReference type="GO" id="GO:0034220">
    <property type="term" value="P:monoatomic ion transmembrane transport"/>
    <property type="evidence" value="ECO:0007669"/>
    <property type="project" value="UniProtKB-KW"/>
</dbReference>
<reference evidence="13" key="1">
    <citation type="journal article" date="2020" name="J Insects Food Feed">
        <title>The yellow mealworm (Tenebrio molitor) genome: a resource for the emerging insects as food and feed industry.</title>
        <authorList>
            <person name="Eriksson T."/>
            <person name="Andere A."/>
            <person name="Kelstrup H."/>
            <person name="Emery V."/>
            <person name="Picard C."/>
        </authorList>
    </citation>
    <scope>NUCLEOTIDE SEQUENCE</scope>
    <source>
        <strain evidence="13">Stoneville</strain>
        <tissue evidence="13">Whole head</tissue>
    </source>
</reference>